<dbReference type="AlphaFoldDB" id="A0A6J4LGZ7"/>
<proteinExistence type="predicted"/>
<evidence type="ECO:0000256" key="1">
    <source>
        <dbReference type="SAM" id="MobiDB-lite"/>
    </source>
</evidence>
<evidence type="ECO:0000313" key="2">
    <source>
        <dbReference type="EMBL" id="CAA9330502.1"/>
    </source>
</evidence>
<organism evidence="2">
    <name type="scientific">uncultured Gemmatimonadota bacterium</name>
    <dbReference type="NCBI Taxonomy" id="203437"/>
    <lineage>
        <taxon>Bacteria</taxon>
        <taxon>Pseudomonadati</taxon>
        <taxon>Gemmatimonadota</taxon>
        <taxon>environmental samples</taxon>
    </lineage>
</organism>
<gene>
    <name evidence="2" type="ORF">AVDCRST_MAG68-2453</name>
</gene>
<name>A0A6J4LGZ7_9BACT</name>
<sequence length="83" mass="8892">EHARRTTGPQSAPRRHAGAHAQRAGGALRVGDDGQPHPHPLLHRRPQRRLQPQVPAQDPLGPRKGGIHVPVHAPRAGAPGPRL</sequence>
<reference evidence="2" key="1">
    <citation type="submission" date="2020-02" db="EMBL/GenBank/DDBJ databases">
        <authorList>
            <person name="Meier V. D."/>
        </authorList>
    </citation>
    <scope>NUCLEOTIDE SEQUENCE</scope>
    <source>
        <strain evidence="2">AVDCRST_MAG68</strain>
    </source>
</reference>
<dbReference type="EMBL" id="CADCTW010000117">
    <property type="protein sequence ID" value="CAA9330502.1"/>
    <property type="molecule type" value="Genomic_DNA"/>
</dbReference>
<feature type="non-terminal residue" evidence="2">
    <location>
        <position position="1"/>
    </location>
</feature>
<accession>A0A6J4LGZ7</accession>
<feature type="region of interest" description="Disordered" evidence="1">
    <location>
        <begin position="1"/>
        <end position="83"/>
    </location>
</feature>
<protein>
    <submittedName>
        <fullName evidence="2">Uncharacterized protein</fullName>
    </submittedName>
</protein>
<feature type="non-terminal residue" evidence="2">
    <location>
        <position position="83"/>
    </location>
</feature>